<dbReference type="EMBL" id="OV696697">
    <property type="protein sequence ID" value="CAH1242455.1"/>
    <property type="molecule type" value="Genomic_DNA"/>
</dbReference>
<reference evidence="3" key="1">
    <citation type="submission" date="2022-01" db="EMBL/GenBank/DDBJ databases">
        <authorList>
            <person name="Braso-Vives M."/>
        </authorList>
    </citation>
    <scope>NUCLEOTIDE SEQUENCE</scope>
</reference>
<proteinExistence type="predicted"/>
<feature type="domain" description="DUF6589" evidence="2">
    <location>
        <begin position="242"/>
        <end position="327"/>
    </location>
</feature>
<feature type="region of interest" description="Disordered" evidence="1">
    <location>
        <begin position="113"/>
        <end position="144"/>
    </location>
</feature>
<dbReference type="AlphaFoldDB" id="A0A8J9YVI0"/>
<dbReference type="Proteomes" id="UP000838412">
    <property type="component" value="Chromosome 12"/>
</dbReference>
<dbReference type="Pfam" id="PF20231">
    <property type="entry name" value="DUF6589"/>
    <property type="match status" value="1"/>
</dbReference>
<accession>A0A8J9YVI0</accession>
<gene>
    <name evidence="3" type="primary">Hypp6724</name>
    <name evidence="3" type="ORF">BLAG_LOCUS5746</name>
</gene>
<dbReference type="OrthoDB" id="10056936at2759"/>
<name>A0A8J9YVI0_BRALA</name>
<dbReference type="InterPro" id="IPR046496">
    <property type="entry name" value="DUF6589"/>
</dbReference>
<evidence type="ECO:0000256" key="1">
    <source>
        <dbReference type="SAM" id="MobiDB-lite"/>
    </source>
</evidence>
<feature type="compositionally biased region" description="Basic and acidic residues" evidence="1">
    <location>
        <begin position="123"/>
        <end position="136"/>
    </location>
</feature>
<sequence>MLYSTSSGVTLTGAACSTQGGSAKNVQVGRKSIKQQENNTNPRCAVNLFEAYIDEVESQEGQEQQRMDNLAHELFGCDFSELAAIDGDLATCDMEGKDWGQDPAVLLKDVRGAEGDGEEDDDQQQHEQQHGPEHSFGHGLTDHSANSNGCAEETYLSKIYVPDGQKAPMEGDGLSCMRGVESQDARAAGNTPVDRLEGLELVTAEWHAQVTSLQDVYDDYYNPKEKGIFNHARNRYIAQHNALLTPRLSAAILHNKTINFHGLPGKNIPKDLFMEFLNRKAKDGLTRLGPNMTSATVTREGNSLGVLDDILSSFDRDISLYTAIGKHTVPDLKGEVEQLTEKITKRKGLSNKYSVEVCLSVFSCKVWAALRDFIARWEGRSDGHFMAMMRKLPASFLEFHDATESMPADMLPSKDTDWHPTAVRIIKKMVEDRQVSNNANEYRLVAQQEVLCKSHVIFQLCESGSIVTTEQRASFLMFRPLKGLEEHDMYNDILVPETTADEPHETTPVLTAAPGRGDRTLTPTSAEAVGSGEADSMVTSVPDDEAGTTVPGQPVMATAQAPPHQPRVTTRPARQAILYGLHEVKGISMEAAQELMAKGPGWTPEERMWYI</sequence>
<keyword evidence="4" id="KW-1185">Reference proteome</keyword>
<evidence type="ECO:0000313" key="3">
    <source>
        <dbReference type="EMBL" id="CAH1242455.1"/>
    </source>
</evidence>
<evidence type="ECO:0000259" key="2">
    <source>
        <dbReference type="Pfam" id="PF20231"/>
    </source>
</evidence>
<organism evidence="3 4">
    <name type="scientific">Branchiostoma lanceolatum</name>
    <name type="common">Common lancelet</name>
    <name type="synonym">Amphioxus lanceolatum</name>
    <dbReference type="NCBI Taxonomy" id="7740"/>
    <lineage>
        <taxon>Eukaryota</taxon>
        <taxon>Metazoa</taxon>
        <taxon>Chordata</taxon>
        <taxon>Cephalochordata</taxon>
        <taxon>Leptocardii</taxon>
        <taxon>Amphioxiformes</taxon>
        <taxon>Branchiostomatidae</taxon>
        <taxon>Branchiostoma</taxon>
    </lineage>
</organism>
<evidence type="ECO:0000313" key="4">
    <source>
        <dbReference type="Proteomes" id="UP000838412"/>
    </source>
</evidence>
<feature type="region of interest" description="Disordered" evidence="1">
    <location>
        <begin position="501"/>
        <end position="569"/>
    </location>
</feature>
<protein>
    <submittedName>
        <fullName evidence="3">Hypp6724 protein</fullName>
    </submittedName>
</protein>